<feature type="transmembrane region" description="Helical" evidence="6">
    <location>
        <begin position="17"/>
        <end position="39"/>
    </location>
</feature>
<feature type="transmembrane region" description="Helical" evidence="6">
    <location>
        <begin position="631"/>
        <end position="651"/>
    </location>
</feature>
<evidence type="ECO:0000256" key="4">
    <source>
        <dbReference type="ARBA" id="ARBA00022989"/>
    </source>
</evidence>
<keyword evidence="4 6" id="KW-1133">Transmembrane helix</keyword>
<feature type="transmembrane region" description="Helical" evidence="6">
    <location>
        <begin position="158"/>
        <end position="179"/>
    </location>
</feature>
<accession>A0A200JDN5</accession>
<dbReference type="PANTHER" id="PTHR46795:SF3">
    <property type="entry name" value="ABC TRANSPORTER PERMEASE"/>
    <property type="match status" value="1"/>
</dbReference>
<feature type="domain" description="ABC3 transporter permease C-terminal" evidence="7">
    <location>
        <begin position="61"/>
        <end position="175"/>
    </location>
</feature>
<gene>
    <name evidence="8" type="ORF">A5889_000170</name>
    <name evidence="9" type="ORF">A5889_002776</name>
</gene>
<feature type="transmembrane region" description="Helical" evidence="6">
    <location>
        <begin position="199"/>
        <end position="222"/>
    </location>
</feature>
<feature type="transmembrane region" description="Helical" evidence="6">
    <location>
        <begin position="129"/>
        <end position="146"/>
    </location>
</feature>
<dbReference type="RefSeq" id="WP_087639399.1">
    <property type="nucleotide sequence ID" value="NZ_CP147246.1"/>
</dbReference>
<evidence type="ECO:0000256" key="1">
    <source>
        <dbReference type="ARBA" id="ARBA00004651"/>
    </source>
</evidence>
<evidence type="ECO:0000313" key="10">
    <source>
        <dbReference type="Proteomes" id="UP000196151"/>
    </source>
</evidence>
<reference evidence="9" key="2">
    <citation type="submission" date="2017-05" db="EMBL/GenBank/DDBJ databases">
        <authorList>
            <consortium name="The Broad Institute Genomics Platform"/>
            <consortium name="The Broad Institute Genomic Center for Infectious Diseases"/>
            <person name="Earl A."/>
            <person name="Manson A."/>
            <person name="Schwartman J."/>
            <person name="Gilmore M."/>
            <person name="Abouelleil A."/>
            <person name="Cao P."/>
            <person name="Chapman S."/>
            <person name="Cusick C."/>
            <person name="Shea T."/>
            <person name="Young S."/>
            <person name="Neafsey D."/>
            <person name="Nusbaum C."/>
            <person name="Birren B."/>
        </authorList>
    </citation>
    <scope>NUCLEOTIDE SEQUENCE</scope>
    <source>
        <strain evidence="9">9D6_DIV0238</strain>
    </source>
</reference>
<dbReference type="EMBL" id="NIBQ01000001">
    <property type="protein sequence ID" value="OUZ34695.1"/>
    <property type="molecule type" value="Genomic_DNA"/>
</dbReference>
<keyword evidence="5 6" id="KW-0472">Membrane</keyword>
<comment type="subcellular location">
    <subcellularLocation>
        <location evidence="1 6">Cell membrane</location>
        <topology evidence="1 6">Multi-pass membrane protein</topology>
    </subcellularLocation>
</comment>
<proteinExistence type="inferred from homology"/>
<evidence type="ECO:0000256" key="5">
    <source>
        <dbReference type="ARBA" id="ARBA00023136"/>
    </source>
</evidence>
<protein>
    <recommendedName>
        <fullName evidence="7">ABC3 transporter permease C-terminal domain-containing protein</fullName>
    </recommendedName>
</protein>
<dbReference type="GO" id="GO:0005886">
    <property type="term" value="C:plasma membrane"/>
    <property type="evidence" value="ECO:0007669"/>
    <property type="project" value="UniProtKB-SubCell"/>
</dbReference>
<organism evidence="8">
    <name type="scientific">Candidatus Enterococcus dunnyi</name>
    <dbReference type="NCBI Taxonomy" id="1834192"/>
    <lineage>
        <taxon>Bacteria</taxon>
        <taxon>Bacillati</taxon>
        <taxon>Bacillota</taxon>
        <taxon>Bacilli</taxon>
        <taxon>Lactobacillales</taxon>
        <taxon>Enterococcaceae</taxon>
        <taxon>Enterococcus</taxon>
    </lineage>
</organism>
<feature type="transmembrane region" description="Helical" evidence="6">
    <location>
        <begin position="234"/>
        <end position="258"/>
    </location>
</feature>
<dbReference type="OrthoDB" id="1705903at2"/>
<dbReference type="AlphaFoldDB" id="A0A200JDN5"/>
<dbReference type="Pfam" id="PF02687">
    <property type="entry name" value="FtsX"/>
    <property type="match status" value="2"/>
</dbReference>
<dbReference type="InterPro" id="IPR003838">
    <property type="entry name" value="ABC3_permease_C"/>
</dbReference>
<dbReference type="PIRSF" id="PIRSF018968">
    <property type="entry name" value="ABC_permease_BceB"/>
    <property type="match status" value="1"/>
</dbReference>
<evidence type="ECO:0000259" key="7">
    <source>
        <dbReference type="Pfam" id="PF02687"/>
    </source>
</evidence>
<evidence type="ECO:0000313" key="9">
    <source>
        <dbReference type="EMBL" id="WYJ95228.1"/>
    </source>
</evidence>
<dbReference type="EMBL" id="CP147246">
    <property type="protein sequence ID" value="WYJ95228.1"/>
    <property type="molecule type" value="Genomic_DNA"/>
</dbReference>
<sequence>MIFNLSWKNFKGQFLNYLVYFVSMTFAVVVYYCFSAITYNRSLTNRLGQEIHIDGAMNLGGVLIVIMILGFMFAANHFFLLKRRKEIGLYQLVGMKKAQISLLFFIETLFLGAISLITGLFLGVIFSKLFSMILAKAMFIQVESLFSISIPSMIQTSVVFVFMLLAVSIRSTWLIYLYQVTNLLTPENKRLATSSRLSGFKAGLGVFGAFLILLGYFLSYNIVRFIALLMKTSLGFSGFFIAPLVILAICCIGTFLFFKYTMHLVVYLFTKNRSAYYRNLNMVTIGNTKLHMTRVGSTLFAVTIFIAIALGMIGGSASVYTIGMNSVNIVAPNDYIVAEDDLDKIVGTIENEPDTSIKSQVELNYKLTGSRYSLKIGQDASQSNLSPVNIMALSNYREFQKYNHYLKNIDLKHPTDLVVLDSIQNTLAGVIRYDSDFIFSENARFQIADVRPDYLGQDLLRYSFPTVIVSDEEFNKINTGISYSLYAINVESKDEEALSDKIAEEIKPKWIAPVYYNYQWKNQKIEGYTSKTSQHPEKKEGQDQSDSDEQEYWQLNYTSRFSDLRYKRREMGLFIYVAMFLGILALIITGSILMLHQFSEAEREKERYELLKKIGISEKEIRKLVYQQNSIIFFPPMIIGVLHASFAIYIFSKIVTSSGYWLAYLSCGLLILIYLAYYFLTSAIYIRIVLEKD</sequence>
<feature type="domain" description="ABC3 transporter permease C-terminal" evidence="7">
    <location>
        <begin position="579"/>
        <end position="690"/>
    </location>
</feature>
<dbReference type="InterPro" id="IPR027022">
    <property type="entry name" value="ABC_permease_BceB-typ"/>
</dbReference>
<dbReference type="InterPro" id="IPR052536">
    <property type="entry name" value="ABC-4_Integral_Memb_Prot"/>
</dbReference>
<feature type="transmembrane region" description="Helical" evidence="6">
    <location>
        <begin position="59"/>
        <end position="81"/>
    </location>
</feature>
<dbReference type="Proteomes" id="UP000196151">
    <property type="component" value="Chromosome"/>
</dbReference>
<reference evidence="8" key="1">
    <citation type="submission" date="2017-05" db="EMBL/GenBank/DDBJ databases">
        <title>The Genome Sequence of Enterococcus sp. 9D6_DIV0238.</title>
        <authorList>
            <consortium name="The Broad Institute Genomics Platform"/>
            <consortium name="The Broad Institute Genomic Center for Infectious Diseases"/>
            <person name="Earl A."/>
            <person name="Manson A."/>
            <person name="Schwartman J."/>
            <person name="Gilmore M."/>
            <person name="Abouelleil A."/>
            <person name="Cao P."/>
            <person name="Chapman S."/>
            <person name="Cusick C."/>
            <person name="Shea T."/>
            <person name="Young S."/>
            <person name="Neafsey D."/>
            <person name="Nusbaum C."/>
            <person name="Birren B."/>
        </authorList>
    </citation>
    <scope>NUCLEOTIDE SEQUENCE [LARGE SCALE GENOMIC DNA]</scope>
    <source>
        <strain evidence="8">9D6_DIV0238</strain>
    </source>
</reference>
<comment type="similarity">
    <text evidence="6">Belongs to the ABC-4 integral membrane protein family.</text>
</comment>
<evidence type="ECO:0000256" key="2">
    <source>
        <dbReference type="ARBA" id="ARBA00022475"/>
    </source>
</evidence>
<feature type="transmembrane region" description="Helical" evidence="6">
    <location>
        <begin position="663"/>
        <end position="688"/>
    </location>
</feature>
<dbReference type="GO" id="GO:0055085">
    <property type="term" value="P:transmembrane transport"/>
    <property type="evidence" value="ECO:0007669"/>
    <property type="project" value="UniProtKB-UniRule"/>
</dbReference>
<keyword evidence="2 6" id="KW-1003">Cell membrane</keyword>
<evidence type="ECO:0000256" key="6">
    <source>
        <dbReference type="PIRNR" id="PIRNR018968"/>
    </source>
</evidence>
<feature type="transmembrane region" description="Helical" evidence="6">
    <location>
        <begin position="102"/>
        <end position="123"/>
    </location>
</feature>
<keyword evidence="10" id="KW-1185">Reference proteome</keyword>
<evidence type="ECO:0000313" key="8">
    <source>
        <dbReference type="EMBL" id="OUZ34695.1"/>
    </source>
</evidence>
<feature type="transmembrane region" description="Helical" evidence="6">
    <location>
        <begin position="299"/>
        <end position="322"/>
    </location>
</feature>
<name>A0A200JDN5_9ENTE</name>
<keyword evidence="6" id="KW-0813">Transport</keyword>
<keyword evidence="3 6" id="KW-0812">Transmembrane</keyword>
<evidence type="ECO:0000256" key="3">
    <source>
        <dbReference type="ARBA" id="ARBA00022692"/>
    </source>
</evidence>
<reference evidence="9" key="3">
    <citation type="submission" date="2024-03" db="EMBL/GenBank/DDBJ databases">
        <title>The Genome Sequence of Enterococcus sp. DIV0238c.</title>
        <authorList>
            <consortium name="The Broad Institute Genomics Platform"/>
            <consortium name="The Broad Institute Microbial Omics Core"/>
            <consortium name="The Broad Institute Genomic Center for Infectious Diseases"/>
            <person name="Earl A."/>
            <person name="Manson A."/>
            <person name="Gilmore M."/>
            <person name="Schwartman J."/>
            <person name="Shea T."/>
            <person name="Abouelleil A."/>
            <person name="Cao P."/>
            <person name="Chapman S."/>
            <person name="Cusick C."/>
            <person name="Young S."/>
            <person name="Neafsey D."/>
            <person name="Nusbaum C."/>
            <person name="Birren B."/>
        </authorList>
    </citation>
    <scope>NUCLEOTIDE SEQUENCE</scope>
    <source>
        <strain evidence="9">9D6_DIV0238</strain>
    </source>
</reference>
<feature type="transmembrane region" description="Helical" evidence="6">
    <location>
        <begin position="573"/>
        <end position="595"/>
    </location>
</feature>
<dbReference type="PANTHER" id="PTHR46795">
    <property type="entry name" value="ABC TRANSPORTER PERMEASE-RELATED-RELATED"/>
    <property type="match status" value="1"/>
</dbReference>